<keyword evidence="1" id="KW-0175">Coiled coil</keyword>
<comment type="caution">
    <text evidence="2">The sequence shown here is derived from an EMBL/GenBank/DDBJ whole genome shotgun (WGS) entry which is preliminary data.</text>
</comment>
<organism evidence="2 3">
    <name type="scientific">Rhizopus oryzae</name>
    <name type="common">Mucormycosis agent</name>
    <name type="synonym">Rhizopus arrhizus var. delemar</name>
    <dbReference type="NCBI Taxonomy" id="64495"/>
    <lineage>
        <taxon>Eukaryota</taxon>
        <taxon>Fungi</taxon>
        <taxon>Fungi incertae sedis</taxon>
        <taxon>Mucoromycota</taxon>
        <taxon>Mucoromycotina</taxon>
        <taxon>Mucoromycetes</taxon>
        <taxon>Mucorales</taxon>
        <taxon>Mucorineae</taxon>
        <taxon>Rhizopodaceae</taxon>
        <taxon>Rhizopus</taxon>
    </lineage>
</organism>
<dbReference type="Proteomes" id="UP000717996">
    <property type="component" value="Unassembled WGS sequence"/>
</dbReference>
<evidence type="ECO:0000313" key="2">
    <source>
        <dbReference type="EMBL" id="KAG1534374.1"/>
    </source>
</evidence>
<dbReference type="InterPro" id="IPR027801">
    <property type="entry name" value="CENP-P"/>
</dbReference>
<dbReference type="GO" id="GO:0000775">
    <property type="term" value="C:chromosome, centromeric region"/>
    <property type="evidence" value="ECO:0007669"/>
    <property type="project" value="InterPro"/>
</dbReference>
<dbReference type="OrthoDB" id="5976950at2759"/>
<dbReference type="GO" id="GO:0005634">
    <property type="term" value="C:nucleus"/>
    <property type="evidence" value="ECO:0007669"/>
    <property type="project" value="TreeGrafter"/>
</dbReference>
<sequence length="375" mass="43313">MSNNSSEPYDLLDFNNQATRTGFQERLLNAHNASRDQQIENNIFNDLSEEDDEEELRKKVLVLQQQVDRMENHVVGLEERLRERRERRQKEAGLTNMTPEERARFVEEEEERDDTDIPDLDVIFEYMLLVGSSATSNTNDLSQADFLKPDTELRKEAMLDQEVLQQTEYSFIKFTEAKNILETQMDSLEDIRHCELSGTSFNEKFTVAFDVLEPSMVMCNLNFEVGIQLKIILGPLLQQIKESCHILGFFQVLVHYARICDQRKTVFEKLTQIYKNSSISANSLSDSRLQFQGSREDSIGLILNWKIVLDNTDRLEANVRDHVKTQLGLDVIAPSAWREKDQNNVLDKVNESFTDLLKIQGVLKATETIVNKILA</sequence>
<evidence type="ECO:0000256" key="1">
    <source>
        <dbReference type="SAM" id="Coils"/>
    </source>
</evidence>
<reference evidence="2" key="1">
    <citation type="journal article" date="2020" name="Microb. Genom.">
        <title>Genetic diversity of clinical and environmental Mucorales isolates obtained from an investigation of mucormycosis cases among solid organ transplant recipients.</title>
        <authorList>
            <person name="Nguyen M.H."/>
            <person name="Kaul D."/>
            <person name="Muto C."/>
            <person name="Cheng S.J."/>
            <person name="Richter R.A."/>
            <person name="Bruno V.M."/>
            <person name="Liu G."/>
            <person name="Beyhan S."/>
            <person name="Sundermann A.J."/>
            <person name="Mounaud S."/>
            <person name="Pasculle A.W."/>
            <person name="Nierman W.C."/>
            <person name="Driscoll E."/>
            <person name="Cumbie R."/>
            <person name="Clancy C.J."/>
            <person name="Dupont C.L."/>
        </authorList>
    </citation>
    <scope>NUCLEOTIDE SEQUENCE</scope>
    <source>
        <strain evidence="2">GL16</strain>
    </source>
</reference>
<gene>
    <name evidence="2" type="ORF">G6F51_012129</name>
</gene>
<feature type="coiled-coil region" evidence="1">
    <location>
        <begin position="53"/>
        <end position="87"/>
    </location>
</feature>
<proteinExistence type="predicted"/>
<accession>A0A9P6XX90</accession>
<dbReference type="EMBL" id="JAANIT010003306">
    <property type="protein sequence ID" value="KAG1534374.1"/>
    <property type="molecule type" value="Genomic_DNA"/>
</dbReference>
<dbReference type="PANTHER" id="PTHR28577">
    <property type="entry name" value="CENTROMERE PROTEIN P"/>
    <property type="match status" value="1"/>
</dbReference>
<dbReference type="GO" id="GO:0034080">
    <property type="term" value="P:CENP-A containing chromatin assembly"/>
    <property type="evidence" value="ECO:0007669"/>
    <property type="project" value="InterPro"/>
</dbReference>
<protein>
    <submittedName>
        <fullName evidence="2">Uncharacterized protein</fullName>
    </submittedName>
</protein>
<evidence type="ECO:0000313" key="3">
    <source>
        <dbReference type="Proteomes" id="UP000717996"/>
    </source>
</evidence>
<dbReference type="AlphaFoldDB" id="A0A9P6XX90"/>
<dbReference type="Pfam" id="PF13096">
    <property type="entry name" value="CENP-P"/>
    <property type="match status" value="1"/>
</dbReference>
<name>A0A9P6XX90_RHIOR</name>
<dbReference type="PANTHER" id="PTHR28577:SF1">
    <property type="entry name" value="CENTROMERE PROTEIN P"/>
    <property type="match status" value="1"/>
</dbReference>